<keyword evidence="1" id="KW-0723">Serine/threonine-protein kinase</keyword>
<dbReference type="GO" id="GO:0005524">
    <property type="term" value="F:ATP binding"/>
    <property type="evidence" value="ECO:0007669"/>
    <property type="project" value="UniProtKB-KW"/>
</dbReference>
<protein>
    <recommendedName>
        <fullName evidence="7">Protein kinase domain-containing protein</fullName>
    </recommendedName>
</protein>
<evidence type="ECO:0000256" key="4">
    <source>
        <dbReference type="ARBA" id="ARBA00022777"/>
    </source>
</evidence>
<keyword evidence="4" id="KW-0418">Kinase</keyword>
<evidence type="ECO:0000313" key="6">
    <source>
        <dbReference type="EMBL" id="OCT55994.1"/>
    </source>
</evidence>
<proteinExistence type="predicted"/>
<evidence type="ECO:0000256" key="3">
    <source>
        <dbReference type="ARBA" id="ARBA00022741"/>
    </source>
</evidence>
<name>A0A974BPT7_XENLA</name>
<dbReference type="InterPro" id="IPR011009">
    <property type="entry name" value="Kinase-like_dom_sf"/>
</dbReference>
<dbReference type="EMBL" id="KV467743">
    <property type="protein sequence ID" value="OCT55994.1"/>
    <property type="molecule type" value="Genomic_DNA"/>
</dbReference>
<keyword evidence="5" id="KW-0067">ATP-binding</keyword>
<dbReference type="SUPFAM" id="SSF56112">
    <property type="entry name" value="Protein kinase-like (PK-like)"/>
    <property type="match status" value="1"/>
</dbReference>
<evidence type="ECO:0000256" key="2">
    <source>
        <dbReference type="ARBA" id="ARBA00022679"/>
    </source>
</evidence>
<keyword evidence="3" id="KW-0547">Nucleotide-binding</keyword>
<sequence>MLLIVRIMVEKRVALAAAVHPFTMDLHATFQSEHHLFFLMEYVAGGCLRTLLERERKFGPQRTTYVIMNLYLVSCGRYLNIIPFIQLNHK</sequence>
<dbReference type="Gene3D" id="3.30.200.20">
    <property type="entry name" value="Phosphorylase Kinase, domain 1"/>
    <property type="match status" value="1"/>
</dbReference>
<dbReference type="Gene3D" id="1.10.510.10">
    <property type="entry name" value="Transferase(Phosphotransferase) domain 1"/>
    <property type="match status" value="1"/>
</dbReference>
<organism evidence="6">
    <name type="scientific">Xenopus laevis</name>
    <name type="common">African clawed frog</name>
    <dbReference type="NCBI Taxonomy" id="8355"/>
    <lineage>
        <taxon>Eukaryota</taxon>
        <taxon>Metazoa</taxon>
        <taxon>Chordata</taxon>
        <taxon>Craniata</taxon>
        <taxon>Vertebrata</taxon>
        <taxon>Euteleostomi</taxon>
        <taxon>Amphibia</taxon>
        <taxon>Batrachia</taxon>
        <taxon>Anura</taxon>
        <taxon>Pipoidea</taxon>
        <taxon>Pipidae</taxon>
        <taxon>Xenopodinae</taxon>
        <taxon>Xenopus</taxon>
        <taxon>Xenopus</taxon>
    </lineage>
</organism>
<gene>
    <name evidence="6" type="ORF">XELAEV_18003791mg</name>
</gene>
<accession>A0A974BPT7</accession>
<dbReference type="GO" id="GO:0004674">
    <property type="term" value="F:protein serine/threonine kinase activity"/>
    <property type="evidence" value="ECO:0007669"/>
    <property type="project" value="UniProtKB-KW"/>
</dbReference>
<dbReference type="PANTHER" id="PTHR24351">
    <property type="entry name" value="RIBOSOMAL PROTEIN S6 KINASE"/>
    <property type="match status" value="1"/>
</dbReference>
<evidence type="ECO:0000256" key="1">
    <source>
        <dbReference type="ARBA" id="ARBA00022527"/>
    </source>
</evidence>
<evidence type="ECO:0008006" key="7">
    <source>
        <dbReference type="Google" id="ProtNLM"/>
    </source>
</evidence>
<reference evidence="6" key="1">
    <citation type="submission" date="2016-05" db="EMBL/GenBank/DDBJ databases">
        <title>WGS assembly of Xenopus laevis.</title>
        <authorList>
            <person name="Session A."/>
            <person name="Uno Y."/>
            <person name="Kwon T."/>
            <person name="Chapman J."/>
            <person name="Toyoda A."/>
            <person name="Takahashi S."/>
            <person name="Fukui A."/>
            <person name="Hikosaka A."/>
            <person name="Putnam N."/>
            <person name="Stites J."/>
            <person name="Van Heeringen S."/>
            <person name="Quigley I."/>
            <person name="Heinz S."/>
            <person name="Hellsten U."/>
            <person name="Lyons J."/>
            <person name="Suzuki A."/>
            <person name="Kondo M."/>
            <person name="Ogino H."/>
            <person name="Ochi H."/>
            <person name="Bogdanovic O."/>
            <person name="Lister R."/>
            <person name="Georgiou G."/>
            <person name="Paranjpe S."/>
            <person name="Van Kruijsbergen I."/>
            <person name="Mozaffari S."/>
            <person name="Shu S."/>
            <person name="Schmutz J."/>
            <person name="Jenkins J."/>
            <person name="Grimwood J."/>
            <person name="Carlson J."/>
            <person name="Mitros T."/>
            <person name="Simakov O."/>
            <person name="Heald R."/>
            <person name="Miller K."/>
            <person name="Haudenschild C."/>
            <person name="Kuroki Y."/>
            <person name="Tanaka T."/>
            <person name="Michiue T."/>
            <person name="Watanabe M."/>
            <person name="Kinoshita T."/>
            <person name="Ohta Y."/>
            <person name="Mawaribuchi S."/>
            <person name="Suzuki Y."/>
            <person name="Haramoto Y."/>
            <person name="Yamamoto T."/>
            <person name="Takagi C."/>
            <person name="Kitzman J."/>
            <person name="Shendure J."/>
            <person name="Nakayama T."/>
            <person name="Izutsu Y."/>
            <person name="Robert J."/>
            <person name="Dichmann D."/>
            <person name="Flajnik M."/>
            <person name="Houston D."/>
            <person name="Marcotte E."/>
            <person name="Wallingford J."/>
            <person name="Ito Y."/>
            <person name="Asashima M."/>
            <person name="Ueno N."/>
            <person name="Matsuda Y."/>
            <person name="Jan Veenstra G."/>
            <person name="Fujiyama A."/>
            <person name="Harland R."/>
            <person name="Taira M."/>
            <person name="Rokhsar D.S."/>
        </authorList>
    </citation>
    <scope>NUCLEOTIDE SEQUENCE</scope>
    <source>
        <strain evidence="6">J</strain>
        <tissue evidence="6">Blood</tissue>
    </source>
</reference>
<keyword evidence="2" id="KW-0808">Transferase</keyword>
<dbReference type="AlphaFoldDB" id="A0A974BPT7"/>
<dbReference type="Proteomes" id="UP000694892">
    <property type="component" value="Unassembled WGS sequence"/>
</dbReference>
<evidence type="ECO:0000256" key="5">
    <source>
        <dbReference type="ARBA" id="ARBA00022840"/>
    </source>
</evidence>